<keyword evidence="4 6" id="KW-1133">Transmembrane helix</keyword>
<sequence>MNHSSGTIGRWQGAGLMATTLLGTGVFILPQMTIEIAGVGALLAWGLLTLAIIPIALVFARLGSQFSHAAGPAYFVEQAFGRVLGRAVGLSFLLIVPIGAPAAVLMTMQFVNALVPIAGTKMLGCELAVLVLLMVINLRGIQISAKAQLALTLGMILVVLALCVMGVIQPPPAPTETLPNMGLDTTLTALGIAFWSFLGIEAMTHLSGDFRRPKQDMVPAMMTGTVLVGVIYLGCSWLLLRFDNQQPLAMIGAFNQLMGGYGAWVIGLLGIASGMATVNVYCASVARLLCSFSEQGILPAWFTPRNRAGVPVRALGTVLSVMAVVIVVNYLAEVRLDQLISWANGVFVIIYLLSMLAAFKLLPNARGLALVSSVLCLLFGIALGGAMIYAILLLLLLLPLLWYQLRVKQRHAPQPTLL</sequence>
<dbReference type="PANTHER" id="PTHR42770">
    <property type="entry name" value="AMINO ACID TRANSPORTER-RELATED"/>
    <property type="match status" value="1"/>
</dbReference>
<reference evidence="8" key="1">
    <citation type="submission" date="2023-07" db="EMBL/GenBank/DDBJ databases">
        <title>Shewanella mangrovi sp. nov., an acetaldehyde- degrading bacterium isolated from mangrove sediment.</title>
        <authorList>
            <person name="Liu Y."/>
        </authorList>
    </citation>
    <scope>NUCLEOTIDE SEQUENCE [LARGE SCALE GENOMIC DNA]</scope>
    <source>
        <strain evidence="8">C32</strain>
    </source>
</reference>
<accession>A0ABT2FN56</accession>
<dbReference type="InterPro" id="IPR050367">
    <property type="entry name" value="APC_superfamily"/>
</dbReference>
<feature type="transmembrane region" description="Helical" evidence="6">
    <location>
        <begin position="148"/>
        <end position="168"/>
    </location>
</feature>
<feature type="transmembrane region" description="Helical" evidence="6">
    <location>
        <begin position="36"/>
        <end position="62"/>
    </location>
</feature>
<evidence type="ECO:0000313" key="8">
    <source>
        <dbReference type="Proteomes" id="UP001201549"/>
    </source>
</evidence>
<feature type="transmembrane region" description="Helical" evidence="6">
    <location>
        <begin position="83"/>
        <end position="107"/>
    </location>
</feature>
<evidence type="ECO:0000256" key="5">
    <source>
        <dbReference type="ARBA" id="ARBA00023136"/>
    </source>
</evidence>
<dbReference type="Pfam" id="PF13520">
    <property type="entry name" value="AA_permease_2"/>
    <property type="match status" value="1"/>
</dbReference>
<dbReference type="EMBL" id="JAKOGG010000012">
    <property type="protein sequence ID" value="MCS4557771.1"/>
    <property type="molecule type" value="Genomic_DNA"/>
</dbReference>
<dbReference type="InterPro" id="IPR002293">
    <property type="entry name" value="AA/rel_permease1"/>
</dbReference>
<evidence type="ECO:0000256" key="1">
    <source>
        <dbReference type="ARBA" id="ARBA00004651"/>
    </source>
</evidence>
<dbReference type="RefSeq" id="WP_238897247.1">
    <property type="nucleotide sequence ID" value="NZ_JAKOGG010000012.1"/>
</dbReference>
<feature type="transmembrane region" description="Helical" evidence="6">
    <location>
        <begin position="260"/>
        <end position="278"/>
    </location>
</feature>
<dbReference type="NCBIfam" id="NF008245">
    <property type="entry name" value="PRK11021.1"/>
    <property type="match status" value="1"/>
</dbReference>
<dbReference type="PIRSF" id="PIRSF006060">
    <property type="entry name" value="AA_transporter"/>
    <property type="match status" value="1"/>
</dbReference>
<evidence type="ECO:0000256" key="2">
    <source>
        <dbReference type="ARBA" id="ARBA00022475"/>
    </source>
</evidence>
<evidence type="ECO:0000313" key="7">
    <source>
        <dbReference type="EMBL" id="MCS4557771.1"/>
    </source>
</evidence>
<dbReference type="PANTHER" id="PTHR42770:SF13">
    <property type="entry name" value="L-METHIONINE_BRANCHED-CHAIN AMINO ACID EXPORTER YJEH"/>
    <property type="match status" value="1"/>
</dbReference>
<keyword evidence="5 6" id="KW-0472">Membrane</keyword>
<evidence type="ECO:0000256" key="4">
    <source>
        <dbReference type="ARBA" id="ARBA00022989"/>
    </source>
</evidence>
<keyword evidence="3 6" id="KW-0812">Transmembrane</keyword>
<evidence type="ECO:0000256" key="3">
    <source>
        <dbReference type="ARBA" id="ARBA00022692"/>
    </source>
</evidence>
<protein>
    <submittedName>
        <fullName evidence="7">L-methionine/branched-chain amino acid transporter</fullName>
    </submittedName>
</protein>
<feature type="transmembrane region" description="Helical" evidence="6">
    <location>
        <begin position="314"/>
        <end position="332"/>
    </location>
</feature>
<feature type="transmembrane region" description="Helical" evidence="6">
    <location>
        <begin position="218"/>
        <end position="240"/>
    </location>
</feature>
<comment type="subcellular location">
    <subcellularLocation>
        <location evidence="1">Cell membrane</location>
        <topology evidence="1">Multi-pass membrane protein</topology>
    </subcellularLocation>
</comment>
<feature type="transmembrane region" description="Helical" evidence="6">
    <location>
        <begin position="339"/>
        <end position="362"/>
    </location>
</feature>
<dbReference type="Proteomes" id="UP001201549">
    <property type="component" value="Unassembled WGS sequence"/>
</dbReference>
<keyword evidence="2" id="KW-1003">Cell membrane</keyword>
<dbReference type="Gene3D" id="1.20.1740.10">
    <property type="entry name" value="Amino acid/polyamine transporter I"/>
    <property type="match status" value="1"/>
</dbReference>
<gene>
    <name evidence="7" type="primary">yjeH</name>
    <name evidence="7" type="ORF">L9G74_15080</name>
</gene>
<comment type="caution">
    <text evidence="7">The sequence shown here is derived from an EMBL/GenBank/DDBJ whole genome shotgun (WGS) entry which is preliminary data.</text>
</comment>
<name>A0ABT2FN56_9GAMM</name>
<proteinExistence type="predicted"/>
<feature type="transmembrane region" description="Helical" evidence="6">
    <location>
        <begin position="368"/>
        <end position="401"/>
    </location>
</feature>
<keyword evidence="8" id="KW-1185">Reference proteome</keyword>
<organism evidence="7 8">
    <name type="scientific">Shewanella electrica</name>
    <dbReference type="NCBI Taxonomy" id="515560"/>
    <lineage>
        <taxon>Bacteria</taxon>
        <taxon>Pseudomonadati</taxon>
        <taxon>Pseudomonadota</taxon>
        <taxon>Gammaproteobacteria</taxon>
        <taxon>Alteromonadales</taxon>
        <taxon>Shewanellaceae</taxon>
        <taxon>Shewanella</taxon>
    </lineage>
</organism>
<feature type="transmembrane region" description="Helical" evidence="6">
    <location>
        <begin position="12"/>
        <end position="30"/>
    </location>
</feature>
<feature type="transmembrane region" description="Helical" evidence="6">
    <location>
        <begin position="113"/>
        <end position="136"/>
    </location>
</feature>
<evidence type="ECO:0000256" key="6">
    <source>
        <dbReference type="SAM" id="Phobius"/>
    </source>
</evidence>